<evidence type="ECO:0000313" key="7">
    <source>
        <dbReference type="EMBL" id="ADC64285.1"/>
    </source>
</evidence>
<dbReference type="OrthoDB" id="19068at2157"/>
<keyword evidence="2" id="KW-0813">Transport</keyword>
<dbReference type="GeneID" id="8777588"/>
<feature type="transmembrane region" description="Helical" evidence="6">
    <location>
        <begin position="166"/>
        <end position="187"/>
    </location>
</feature>
<dbReference type="PANTHER" id="PTHR10283:SF82">
    <property type="entry name" value="SOLUTE CARRIER FAMILY 13 MEMBER 2"/>
    <property type="match status" value="1"/>
</dbReference>
<accession>D3S149</accession>
<dbReference type="PaxDb" id="589924-Ferp_0096"/>
<evidence type="ECO:0000256" key="1">
    <source>
        <dbReference type="ARBA" id="ARBA00004141"/>
    </source>
</evidence>
<proteinExistence type="predicted"/>
<sequence>MGFEEKAERDLEEGGIGDVLTQKHEIKHRYTKRQKISLFFGILLFLAVILMPTPATFAESALKNSELPKDLVSEMGKLGYAEVEGGKIKKVKDVEAALSYLKERSPESYEKVVKKANDMKSVTALTILMAVWWIGEAIPLPATALLPLVALPVLGVSKINEVAPNYASNVIFLFMGGFMIAAAMMKWNLHRRLALIIVNAMGTSPKRIILGFMVATAFLSMWISNTATTMMMMPIGLSIILHIAKVGEELKRKGEIKGVDFRAGRFRFGTALMLGIAYAASIGGVATIIGTPPNAVFVGTLPKLFPNAPEVTFVDWLFIGLPVSAIMLLLTWIVLVYVLNKPEIDEIPGGKELIRKELEKLGAWSRGEKIVLSVFILTALAWINSKPKNIAGVIIPGISSYLPFVNDYVIAMAAAIALFLIPVDLKRGEFALDWDHAKDIPWGILLLFGGGIALSKAFTSSGLASWLAEQLLFLKGAPTILVILAVVTLVIFLTEMTSNTAIATLMMPIMAGFALAMGEDPRAFMIPATIAASFAFMLPVATPPNAIVFGTGYVTVPQMVRNGFLLNVIGIALVTTLCYLLLPVVFDVTWGVKPEWVP</sequence>
<keyword evidence="4 6" id="KW-1133">Transmembrane helix</keyword>
<evidence type="ECO:0000256" key="3">
    <source>
        <dbReference type="ARBA" id="ARBA00022692"/>
    </source>
</evidence>
<dbReference type="PANTHER" id="PTHR10283">
    <property type="entry name" value="SOLUTE CARRIER FAMILY 13 MEMBER"/>
    <property type="match status" value="1"/>
</dbReference>
<dbReference type="GO" id="GO:0005886">
    <property type="term" value="C:plasma membrane"/>
    <property type="evidence" value="ECO:0007669"/>
    <property type="project" value="TreeGrafter"/>
</dbReference>
<feature type="transmembrane region" description="Helical" evidence="6">
    <location>
        <begin position="36"/>
        <end position="57"/>
    </location>
</feature>
<dbReference type="NCBIfam" id="TIGR00785">
    <property type="entry name" value="dass"/>
    <property type="match status" value="1"/>
</dbReference>
<feature type="transmembrane region" description="Helical" evidence="6">
    <location>
        <begin position="316"/>
        <end position="340"/>
    </location>
</feature>
<evidence type="ECO:0000256" key="6">
    <source>
        <dbReference type="SAM" id="Phobius"/>
    </source>
</evidence>
<gene>
    <name evidence="7" type="ordered locus">Ferp_0096</name>
</gene>
<organism evidence="7 8">
    <name type="scientific">Ferroglobus placidus (strain DSM 10642 / AEDII12DO)</name>
    <dbReference type="NCBI Taxonomy" id="589924"/>
    <lineage>
        <taxon>Archaea</taxon>
        <taxon>Methanobacteriati</taxon>
        <taxon>Methanobacteriota</taxon>
        <taxon>Archaeoglobi</taxon>
        <taxon>Archaeoglobales</taxon>
        <taxon>Archaeoglobaceae</taxon>
        <taxon>Ferroglobus</taxon>
    </lineage>
</organism>
<dbReference type="EMBL" id="CP001899">
    <property type="protein sequence ID" value="ADC64285.1"/>
    <property type="molecule type" value="Genomic_DNA"/>
</dbReference>
<dbReference type="RefSeq" id="WP_012964634.1">
    <property type="nucleotide sequence ID" value="NC_013849.1"/>
</dbReference>
<feature type="transmembrane region" description="Helical" evidence="6">
    <location>
        <begin position="361"/>
        <end position="383"/>
    </location>
</feature>
<feature type="transmembrane region" description="Helical" evidence="6">
    <location>
        <begin position="524"/>
        <end position="543"/>
    </location>
</feature>
<feature type="transmembrane region" description="Helical" evidence="6">
    <location>
        <begin position="444"/>
        <end position="466"/>
    </location>
</feature>
<dbReference type="AlphaFoldDB" id="D3S149"/>
<dbReference type="GO" id="GO:0015141">
    <property type="term" value="F:succinate transmembrane transporter activity"/>
    <property type="evidence" value="ECO:0007669"/>
    <property type="project" value="UniProtKB-ARBA"/>
</dbReference>
<feature type="transmembrane region" description="Helical" evidence="6">
    <location>
        <begin position="124"/>
        <end position="146"/>
    </location>
</feature>
<comment type="subcellular location">
    <subcellularLocation>
        <location evidence="1">Membrane</location>
        <topology evidence="1">Multi-pass membrane protein</topology>
    </subcellularLocation>
</comment>
<reference evidence="7 8" key="2">
    <citation type="journal article" date="2011" name="Stand. Genomic Sci.">
        <title>Complete genome sequence of Ferroglobus placidus AEDII12DO.</title>
        <authorList>
            <person name="Anderson I."/>
            <person name="Risso C."/>
            <person name="Holmes D."/>
            <person name="Lucas S."/>
            <person name="Copeland A."/>
            <person name="Lapidus A."/>
            <person name="Cheng J.F."/>
            <person name="Bruce D."/>
            <person name="Goodwin L."/>
            <person name="Pitluck S."/>
            <person name="Saunders E."/>
            <person name="Brettin T."/>
            <person name="Detter J.C."/>
            <person name="Han C."/>
            <person name="Tapia R."/>
            <person name="Larimer F."/>
            <person name="Land M."/>
            <person name="Hauser L."/>
            <person name="Woyke T."/>
            <person name="Lovley D."/>
            <person name="Kyrpides N."/>
            <person name="Ivanova N."/>
        </authorList>
    </citation>
    <scope>NUCLEOTIDE SEQUENCE [LARGE SCALE GENOMIC DNA]</scope>
    <source>
        <strain evidence="8">DSM 10642 / AEDII12DO</strain>
    </source>
</reference>
<dbReference type="InterPro" id="IPR001898">
    <property type="entry name" value="SLC13A/DASS"/>
</dbReference>
<dbReference type="Pfam" id="PF00939">
    <property type="entry name" value="Na_sulph_symp"/>
    <property type="match status" value="1"/>
</dbReference>
<feature type="transmembrane region" description="Helical" evidence="6">
    <location>
        <begin position="268"/>
        <end position="289"/>
    </location>
</feature>
<name>D3S149_FERPA</name>
<dbReference type="eggNOG" id="arCOG00238">
    <property type="taxonomic scope" value="Archaea"/>
</dbReference>
<evidence type="ECO:0000313" key="8">
    <source>
        <dbReference type="Proteomes" id="UP000002613"/>
    </source>
</evidence>
<feature type="transmembrane region" description="Helical" evidence="6">
    <location>
        <begin position="472"/>
        <end position="493"/>
    </location>
</feature>
<keyword evidence="5 6" id="KW-0472">Membrane</keyword>
<protein>
    <submittedName>
        <fullName evidence="7">Anion transporter</fullName>
    </submittedName>
</protein>
<feature type="transmembrane region" description="Helical" evidence="6">
    <location>
        <begin position="208"/>
        <end position="224"/>
    </location>
</feature>
<dbReference type="PROSITE" id="PS01271">
    <property type="entry name" value="NA_SULFATE"/>
    <property type="match status" value="1"/>
</dbReference>
<feature type="transmembrane region" description="Helical" evidence="6">
    <location>
        <begin position="564"/>
        <end position="586"/>
    </location>
</feature>
<dbReference type="KEGG" id="fpl:Ferp_0096"/>
<dbReference type="STRING" id="589924.Ferp_0096"/>
<dbReference type="InterPro" id="IPR031312">
    <property type="entry name" value="Na/sul_symport_CS"/>
</dbReference>
<reference evidence="8" key="1">
    <citation type="submission" date="2010-02" db="EMBL/GenBank/DDBJ databases">
        <title>Complete sequence of Ferroglobus placidus DSM 10642.</title>
        <authorList>
            <consortium name="US DOE Joint Genome Institute"/>
            <person name="Lucas S."/>
            <person name="Copeland A."/>
            <person name="Lapidus A."/>
            <person name="Cheng J.-F."/>
            <person name="Bruce D."/>
            <person name="Goodwin L."/>
            <person name="Pitluck S."/>
            <person name="Saunders E."/>
            <person name="Brettin T."/>
            <person name="Detter J.C."/>
            <person name="Han C."/>
            <person name="Tapia R."/>
            <person name="Larimer F."/>
            <person name="Land M."/>
            <person name="Hauser L."/>
            <person name="Kyrpides N."/>
            <person name="Ivanova N."/>
            <person name="Holmes D."/>
            <person name="Lovley D."/>
            <person name="Kyrpides N."/>
            <person name="Anderson I.J."/>
            <person name="Woyke T."/>
        </authorList>
    </citation>
    <scope>NUCLEOTIDE SEQUENCE [LARGE SCALE GENOMIC DNA]</scope>
    <source>
        <strain evidence="8">DSM 10642 / AEDII12DO</strain>
    </source>
</reference>
<feature type="transmembrane region" description="Helical" evidence="6">
    <location>
        <begin position="403"/>
        <end position="423"/>
    </location>
</feature>
<evidence type="ECO:0000256" key="5">
    <source>
        <dbReference type="ARBA" id="ARBA00023136"/>
    </source>
</evidence>
<evidence type="ECO:0000256" key="4">
    <source>
        <dbReference type="ARBA" id="ARBA00022989"/>
    </source>
</evidence>
<dbReference type="CDD" id="cd01115">
    <property type="entry name" value="SLC13_permease"/>
    <property type="match status" value="1"/>
</dbReference>
<feature type="transmembrane region" description="Helical" evidence="6">
    <location>
        <begin position="500"/>
        <end position="518"/>
    </location>
</feature>
<keyword evidence="8" id="KW-1185">Reference proteome</keyword>
<evidence type="ECO:0000256" key="2">
    <source>
        <dbReference type="ARBA" id="ARBA00022448"/>
    </source>
</evidence>
<dbReference type="HOGENOM" id="CLU_005170_0_0_2"/>
<keyword evidence="3 6" id="KW-0812">Transmembrane</keyword>
<dbReference type="Proteomes" id="UP000002613">
    <property type="component" value="Chromosome"/>
</dbReference>